<dbReference type="Proteomes" id="UP000267821">
    <property type="component" value="Unassembled WGS sequence"/>
</dbReference>
<organism evidence="2 3">
    <name type="scientific">Terfezia boudieri ATCC MYA-4762</name>
    <dbReference type="NCBI Taxonomy" id="1051890"/>
    <lineage>
        <taxon>Eukaryota</taxon>
        <taxon>Fungi</taxon>
        <taxon>Dikarya</taxon>
        <taxon>Ascomycota</taxon>
        <taxon>Pezizomycotina</taxon>
        <taxon>Pezizomycetes</taxon>
        <taxon>Pezizales</taxon>
        <taxon>Pezizaceae</taxon>
        <taxon>Terfezia</taxon>
    </lineage>
</organism>
<dbReference type="InParanoid" id="A0A3N4M3H3"/>
<protein>
    <submittedName>
        <fullName evidence="2">Uncharacterized protein</fullName>
    </submittedName>
</protein>
<proteinExistence type="predicted"/>
<reference evidence="2 3" key="1">
    <citation type="journal article" date="2018" name="Nat. Ecol. Evol.">
        <title>Pezizomycetes genomes reveal the molecular basis of ectomycorrhizal truffle lifestyle.</title>
        <authorList>
            <person name="Murat C."/>
            <person name="Payen T."/>
            <person name="Noel B."/>
            <person name="Kuo A."/>
            <person name="Morin E."/>
            <person name="Chen J."/>
            <person name="Kohler A."/>
            <person name="Krizsan K."/>
            <person name="Balestrini R."/>
            <person name="Da Silva C."/>
            <person name="Montanini B."/>
            <person name="Hainaut M."/>
            <person name="Levati E."/>
            <person name="Barry K.W."/>
            <person name="Belfiori B."/>
            <person name="Cichocki N."/>
            <person name="Clum A."/>
            <person name="Dockter R.B."/>
            <person name="Fauchery L."/>
            <person name="Guy J."/>
            <person name="Iotti M."/>
            <person name="Le Tacon F."/>
            <person name="Lindquist E.A."/>
            <person name="Lipzen A."/>
            <person name="Malagnac F."/>
            <person name="Mello A."/>
            <person name="Molinier V."/>
            <person name="Miyauchi S."/>
            <person name="Poulain J."/>
            <person name="Riccioni C."/>
            <person name="Rubini A."/>
            <person name="Sitrit Y."/>
            <person name="Splivallo R."/>
            <person name="Traeger S."/>
            <person name="Wang M."/>
            <person name="Zifcakova L."/>
            <person name="Wipf D."/>
            <person name="Zambonelli A."/>
            <person name="Paolocci F."/>
            <person name="Nowrousian M."/>
            <person name="Ottonello S."/>
            <person name="Baldrian P."/>
            <person name="Spatafora J.W."/>
            <person name="Henrissat B."/>
            <person name="Nagy L.G."/>
            <person name="Aury J.M."/>
            <person name="Wincker P."/>
            <person name="Grigoriev I.V."/>
            <person name="Bonfante P."/>
            <person name="Martin F.M."/>
        </authorList>
    </citation>
    <scope>NUCLEOTIDE SEQUENCE [LARGE SCALE GENOMIC DNA]</scope>
    <source>
        <strain evidence="2 3">ATCC MYA-4762</strain>
    </source>
</reference>
<evidence type="ECO:0000313" key="3">
    <source>
        <dbReference type="Proteomes" id="UP000267821"/>
    </source>
</evidence>
<accession>A0A3N4M3H3</accession>
<gene>
    <name evidence="2" type="ORF">L211DRAFT_473385</name>
</gene>
<keyword evidence="3" id="KW-1185">Reference proteome</keyword>
<sequence>MQSSFTMAHLTRPSLPAPREIYFSFSHLHKNLVPVLEESEDSEEERPRKKEAWRKRLHIPDYRKVKIGEYYDDDLDVSCSGEGESDISARSSFESEKSVEVKPPPAPVLCAGCNFNFSQASPPASNPAIEKCSSPCNLGKHQHRSPPRKLRLKTTTHIQYKCLWPGCKIVLCAACTNLMVRPKTSGGMGGSLSALQSYLEQQRNNTEPSKPTTSESAPNTDKTDGAITADIVQAVTSTPTSPTVKRPNSDASETINVVDHAVAAAEGNIVTKAVAEIIAQKELPQKLEAVGLRENGETSQSGVHSGIVVTVKELGLVGKPKAL</sequence>
<dbReference type="AlphaFoldDB" id="A0A3N4M3H3"/>
<evidence type="ECO:0000256" key="1">
    <source>
        <dbReference type="SAM" id="MobiDB-lite"/>
    </source>
</evidence>
<evidence type="ECO:0000313" key="2">
    <source>
        <dbReference type="EMBL" id="RPB27912.1"/>
    </source>
</evidence>
<feature type="region of interest" description="Disordered" evidence="1">
    <location>
        <begin position="201"/>
        <end position="224"/>
    </location>
</feature>
<dbReference type="OrthoDB" id="5341359at2759"/>
<dbReference type="EMBL" id="ML121530">
    <property type="protein sequence ID" value="RPB27912.1"/>
    <property type="molecule type" value="Genomic_DNA"/>
</dbReference>
<feature type="compositionally biased region" description="Polar residues" evidence="1">
    <location>
        <begin position="201"/>
        <end position="220"/>
    </location>
</feature>
<name>A0A3N4M3H3_9PEZI</name>